<dbReference type="Proteomes" id="UP000234384">
    <property type="component" value="Unassembled WGS sequence"/>
</dbReference>
<dbReference type="InterPro" id="IPR010065">
    <property type="entry name" value="AA_ABC_transptr_permease_3TM"/>
</dbReference>
<evidence type="ECO:0000256" key="1">
    <source>
        <dbReference type="ARBA" id="ARBA00004651"/>
    </source>
</evidence>
<keyword evidence="3" id="KW-1003">Cell membrane</keyword>
<dbReference type="InterPro" id="IPR000515">
    <property type="entry name" value="MetI-like"/>
</dbReference>
<dbReference type="PANTHER" id="PTHR30614:SF0">
    <property type="entry name" value="L-CYSTINE TRANSPORT SYSTEM PERMEASE PROTEIN TCYL"/>
    <property type="match status" value="1"/>
</dbReference>
<dbReference type="InterPro" id="IPR035906">
    <property type="entry name" value="MetI-like_sf"/>
</dbReference>
<comment type="similarity">
    <text evidence="8">Belongs to the binding-protein-dependent transport system permease family.</text>
</comment>
<feature type="domain" description="ABC transmembrane type-1" evidence="9">
    <location>
        <begin position="24"/>
        <end position="212"/>
    </location>
</feature>
<dbReference type="OrthoDB" id="9787841at2"/>
<feature type="transmembrane region" description="Helical" evidence="8">
    <location>
        <begin position="60"/>
        <end position="83"/>
    </location>
</feature>
<evidence type="ECO:0000256" key="5">
    <source>
        <dbReference type="ARBA" id="ARBA00022970"/>
    </source>
</evidence>
<evidence type="ECO:0000256" key="6">
    <source>
        <dbReference type="ARBA" id="ARBA00022989"/>
    </source>
</evidence>
<evidence type="ECO:0000256" key="3">
    <source>
        <dbReference type="ARBA" id="ARBA00022475"/>
    </source>
</evidence>
<keyword evidence="5" id="KW-0029">Amino-acid transport</keyword>
<dbReference type="PROSITE" id="PS50928">
    <property type="entry name" value="ABC_TM1"/>
    <property type="match status" value="1"/>
</dbReference>
<accession>A0A2I1K1W0</accession>
<evidence type="ECO:0000256" key="8">
    <source>
        <dbReference type="RuleBase" id="RU363032"/>
    </source>
</evidence>
<dbReference type="CDD" id="cd06261">
    <property type="entry name" value="TM_PBP2"/>
    <property type="match status" value="1"/>
</dbReference>
<protein>
    <submittedName>
        <fullName evidence="10">Amino acid ABC transporter permease</fullName>
    </submittedName>
</protein>
<keyword evidence="7 8" id="KW-0472">Membrane</keyword>
<reference evidence="10 11" key="1">
    <citation type="submission" date="2017-12" db="EMBL/GenBank/DDBJ databases">
        <title>Phylogenetic diversity of female urinary microbiome.</title>
        <authorList>
            <person name="Thomas-White K."/>
            <person name="Wolfe A.J."/>
        </authorList>
    </citation>
    <scope>NUCLEOTIDE SEQUENCE [LARGE SCALE GENOMIC DNA]</scope>
    <source>
        <strain evidence="10 11">UMB0898</strain>
    </source>
</reference>
<evidence type="ECO:0000313" key="11">
    <source>
        <dbReference type="Proteomes" id="UP000234384"/>
    </source>
</evidence>
<proteinExistence type="inferred from homology"/>
<evidence type="ECO:0000313" key="10">
    <source>
        <dbReference type="EMBL" id="PKY89522.1"/>
    </source>
</evidence>
<organism evidence="10 11">
    <name type="scientific">Falseniella ignava</name>
    <dbReference type="NCBI Taxonomy" id="137730"/>
    <lineage>
        <taxon>Bacteria</taxon>
        <taxon>Bacillati</taxon>
        <taxon>Bacillota</taxon>
        <taxon>Bacilli</taxon>
        <taxon>Lactobacillales</taxon>
        <taxon>Aerococcaceae</taxon>
        <taxon>Falseniella</taxon>
    </lineage>
</organism>
<evidence type="ECO:0000259" key="9">
    <source>
        <dbReference type="PROSITE" id="PS50928"/>
    </source>
</evidence>
<sequence>MTPLNELIDFQLIWENLDFVLMGLSTTLSIALISFLNSLLIGTLIAIVRILQVPILHWVARFYVSFFRGVPALVVLFFLYFGLPFAGVTLEAYTAAIIGFTFTASAYSSEVIRSSIIAIERAQWEMAMDLGANLRQVITRVILPQATRIAIPGLSNILLDLIKGTSLTAMITVRDIFQQAKIVAASNNNFITMYLLLAVLYWSICFVFEQVQHYLERRYTVKETPISFQSFS</sequence>
<comment type="subcellular location">
    <subcellularLocation>
        <location evidence="1 8">Cell membrane</location>
        <topology evidence="1 8">Multi-pass membrane protein</topology>
    </subcellularLocation>
</comment>
<dbReference type="GO" id="GO:0022857">
    <property type="term" value="F:transmembrane transporter activity"/>
    <property type="evidence" value="ECO:0007669"/>
    <property type="project" value="InterPro"/>
</dbReference>
<evidence type="ECO:0000256" key="4">
    <source>
        <dbReference type="ARBA" id="ARBA00022692"/>
    </source>
</evidence>
<dbReference type="Gene3D" id="1.10.3720.10">
    <property type="entry name" value="MetI-like"/>
    <property type="match status" value="1"/>
</dbReference>
<keyword evidence="2 8" id="KW-0813">Transport</keyword>
<name>A0A2I1K1W0_9LACT</name>
<comment type="caution">
    <text evidence="10">The sequence shown here is derived from an EMBL/GenBank/DDBJ whole genome shotgun (WGS) entry which is preliminary data.</text>
</comment>
<dbReference type="NCBIfam" id="TIGR01726">
    <property type="entry name" value="HEQRo_perm_3TM"/>
    <property type="match status" value="1"/>
</dbReference>
<keyword evidence="4 8" id="KW-0812">Transmembrane</keyword>
<gene>
    <name evidence="10" type="ORF">CYJ57_03935</name>
</gene>
<evidence type="ECO:0000256" key="2">
    <source>
        <dbReference type="ARBA" id="ARBA00022448"/>
    </source>
</evidence>
<dbReference type="EMBL" id="PKHE01000007">
    <property type="protein sequence ID" value="PKY89522.1"/>
    <property type="molecule type" value="Genomic_DNA"/>
</dbReference>
<dbReference type="RefSeq" id="WP_101954157.1">
    <property type="nucleotide sequence ID" value="NZ_PKHE01000007.1"/>
</dbReference>
<keyword evidence="6 8" id="KW-1133">Transmembrane helix</keyword>
<evidence type="ECO:0000256" key="7">
    <source>
        <dbReference type="ARBA" id="ARBA00023136"/>
    </source>
</evidence>
<dbReference type="GO" id="GO:0043190">
    <property type="term" value="C:ATP-binding cassette (ABC) transporter complex"/>
    <property type="evidence" value="ECO:0007669"/>
    <property type="project" value="InterPro"/>
</dbReference>
<dbReference type="SUPFAM" id="SSF161098">
    <property type="entry name" value="MetI-like"/>
    <property type="match status" value="1"/>
</dbReference>
<dbReference type="GO" id="GO:0006865">
    <property type="term" value="P:amino acid transport"/>
    <property type="evidence" value="ECO:0007669"/>
    <property type="project" value="UniProtKB-KW"/>
</dbReference>
<dbReference type="AlphaFoldDB" id="A0A2I1K1W0"/>
<feature type="transmembrane region" description="Helical" evidence="8">
    <location>
        <begin position="191"/>
        <end position="208"/>
    </location>
</feature>
<dbReference type="PANTHER" id="PTHR30614">
    <property type="entry name" value="MEMBRANE COMPONENT OF AMINO ACID ABC TRANSPORTER"/>
    <property type="match status" value="1"/>
</dbReference>
<dbReference type="Pfam" id="PF00528">
    <property type="entry name" value="BPD_transp_1"/>
    <property type="match status" value="1"/>
</dbReference>
<feature type="transmembrane region" description="Helical" evidence="8">
    <location>
        <begin position="20"/>
        <end position="48"/>
    </location>
</feature>
<dbReference type="InterPro" id="IPR043429">
    <property type="entry name" value="ArtM/GltK/GlnP/TcyL/YhdX-like"/>
</dbReference>